<dbReference type="InterPro" id="IPR006638">
    <property type="entry name" value="Elp3/MiaA/NifB-like_rSAM"/>
</dbReference>
<evidence type="ECO:0000313" key="8">
    <source>
        <dbReference type="Proteomes" id="UP000252107"/>
    </source>
</evidence>
<evidence type="ECO:0000259" key="6">
    <source>
        <dbReference type="PROSITE" id="PS51918"/>
    </source>
</evidence>
<sequence length="447" mass="51933">MYTTLYPMTYYFYPLLEEKINELNLYQDFVSLWKQPQTTSKENLLYIHIPYCHDMCRFCPFHVRVDKGDEIYNRYTEALCQEMSLVSHLAYVQDKSFKAIYFGGGSPSILSIQNLRRIFEQILNCFNIAPNAEISFEGEPKTLSDPARLDLLKEYNVKRISFGLQTYDEKIRELFNIAATLQDVDNCTRHARERGFEDINVDMMYDLPGQNITALEYDLARLQEHDFDSIDYYNLHYFAFPKKFKAAMASGELPQKPSQEMHFALAQQLRWRMKEMGYYDVADQIFAKKPQVCEYFRLLWGGGNGEYSAETIGLGASARGYIDGYSYMNFGNTEQYLQAVEAGKLPFEKCSKRLETPENRGAAFLIKFFEVSKSKADAISSIPKNVWEFWLNNGLIYEDINSWKLSEIGKLWTTNMMLDTFESHQRELAMTALGFVTDRPGVRTGSF</sequence>
<evidence type="ECO:0000256" key="1">
    <source>
        <dbReference type="ARBA" id="ARBA00017228"/>
    </source>
</evidence>
<proteinExistence type="predicted"/>
<dbReference type="GO" id="GO:0046872">
    <property type="term" value="F:metal ion binding"/>
    <property type="evidence" value="ECO:0007669"/>
    <property type="project" value="UniProtKB-KW"/>
</dbReference>
<dbReference type="PANTHER" id="PTHR13932">
    <property type="entry name" value="COPROPORPHYRINIGEN III OXIDASE"/>
    <property type="match status" value="1"/>
</dbReference>
<gene>
    <name evidence="7" type="ORF">A6770_32065</name>
</gene>
<protein>
    <recommendedName>
        <fullName evidence="1">Heme chaperone HemW</fullName>
    </recommendedName>
</protein>
<dbReference type="SFLD" id="SFLDS00029">
    <property type="entry name" value="Radical_SAM"/>
    <property type="match status" value="1"/>
</dbReference>
<dbReference type="SFLD" id="SFLDG01065">
    <property type="entry name" value="anaerobic_coproporphyrinogen-I"/>
    <property type="match status" value="1"/>
</dbReference>
<keyword evidence="3" id="KW-0479">Metal-binding</keyword>
<evidence type="ECO:0000256" key="5">
    <source>
        <dbReference type="ARBA" id="ARBA00023014"/>
    </source>
</evidence>
<keyword evidence="8" id="KW-1185">Reference proteome</keyword>
<name>A0A367Q5G5_9NOSO</name>
<evidence type="ECO:0000256" key="3">
    <source>
        <dbReference type="ARBA" id="ARBA00022723"/>
    </source>
</evidence>
<dbReference type="SMART" id="SM00729">
    <property type="entry name" value="Elp3"/>
    <property type="match status" value="1"/>
</dbReference>
<dbReference type="InterPro" id="IPR058240">
    <property type="entry name" value="rSAM_sf"/>
</dbReference>
<dbReference type="EMBL" id="LXQD01000341">
    <property type="protein sequence ID" value="RCJ19295.1"/>
    <property type="molecule type" value="Genomic_DNA"/>
</dbReference>
<organism evidence="7 8">
    <name type="scientific">Nostoc minutum NIES-26</name>
    <dbReference type="NCBI Taxonomy" id="1844469"/>
    <lineage>
        <taxon>Bacteria</taxon>
        <taxon>Bacillati</taxon>
        <taxon>Cyanobacteriota</taxon>
        <taxon>Cyanophyceae</taxon>
        <taxon>Nostocales</taxon>
        <taxon>Nostocaceae</taxon>
        <taxon>Nostoc</taxon>
    </lineage>
</organism>
<reference evidence="7" key="1">
    <citation type="submission" date="2016-04" db="EMBL/GenBank/DDBJ databases">
        <authorList>
            <person name="Tabuchi Yagui T.R."/>
        </authorList>
    </citation>
    <scope>NUCLEOTIDE SEQUENCE [LARGE SCALE GENOMIC DNA]</scope>
    <source>
        <strain evidence="7">NIES-26</strain>
    </source>
</reference>
<dbReference type="PROSITE" id="PS51918">
    <property type="entry name" value="RADICAL_SAM"/>
    <property type="match status" value="1"/>
</dbReference>
<dbReference type="Proteomes" id="UP000252107">
    <property type="component" value="Unassembled WGS sequence"/>
</dbReference>
<dbReference type="GO" id="GO:0051539">
    <property type="term" value="F:4 iron, 4 sulfur cluster binding"/>
    <property type="evidence" value="ECO:0007669"/>
    <property type="project" value="TreeGrafter"/>
</dbReference>
<dbReference type="InterPro" id="IPR013785">
    <property type="entry name" value="Aldolase_TIM"/>
</dbReference>
<dbReference type="InterPro" id="IPR007197">
    <property type="entry name" value="rSAM"/>
</dbReference>
<dbReference type="CDD" id="cd01335">
    <property type="entry name" value="Radical_SAM"/>
    <property type="match status" value="1"/>
</dbReference>
<accession>A0A367Q5G5</accession>
<dbReference type="Gene3D" id="3.20.20.70">
    <property type="entry name" value="Aldolase class I"/>
    <property type="match status" value="1"/>
</dbReference>
<comment type="caution">
    <text evidence="7">The sequence shown here is derived from an EMBL/GenBank/DDBJ whole genome shotgun (WGS) entry which is preliminary data.</text>
</comment>
<dbReference type="PANTHER" id="PTHR13932:SF5">
    <property type="entry name" value="RADICAL S-ADENOSYL METHIONINE DOMAIN-CONTAINING PROTEIN 1, MITOCHONDRIAL"/>
    <property type="match status" value="1"/>
</dbReference>
<feature type="domain" description="Radical SAM core" evidence="6">
    <location>
        <begin position="37"/>
        <end position="264"/>
    </location>
</feature>
<dbReference type="GO" id="GO:0005737">
    <property type="term" value="C:cytoplasm"/>
    <property type="evidence" value="ECO:0007669"/>
    <property type="project" value="TreeGrafter"/>
</dbReference>
<keyword evidence="4" id="KW-0408">Iron</keyword>
<dbReference type="SUPFAM" id="SSF102114">
    <property type="entry name" value="Radical SAM enzymes"/>
    <property type="match status" value="1"/>
</dbReference>
<dbReference type="Pfam" id="PF04055">
    <property type="entry name" value="Radical_SAM"/>
    <property type="match status" value="1"/>
</dbReference>
<dbReference type="GO" id="GO:0003824">
    <property type="term" value="F:catalytic activity"/>
    <property type="evidence" value="ECO:0007669"/>
    <property type="project" value="InterPro"/>
</dbReference>
<keyword evidence="5" id="KW-0411">Iron-sulfur</keyword>
<evidence type="ECO:0000256" key="2">
    <source>
        <dbReference type="ARBA" id="ARBA00022691"/>
    </source>
</evidence>
<dbReference type="GO" id="GO:0006779">
    <property type="term" value="P:porphyrin-containing compound biosynthetic process"/>
    <property type="evidence" value="ECO:0007669"/>
    <property type="project" value="TreeGrafter"/>
</dbReference>
<dbReference type="AlphaFoldDB" id="A0A367Q5G5"/>
<evidence type="ECO:0000256" key="4">
    <source>
        <dbReference type="ARBA" id="ARBA00023004"/>
    </source>
</evidence>
<keyword evidence="2" id="KW-0949">S-adenosyl-L-methionine</keyword>
<dbReference type="InterPro" id="IPR034505">
    <property type="entry name" value="Coproporphyrinogen-III_oxidase"/>
</dbReference>
<evidence type="ECO:0000313" key="7">
    <source>
        <dbReference type="EMBL" id="RCJ19295.1"/>
    </source>
</evidence>